<dbReference type="RefSeq" id="WP_034642844.1">
    <property type="nucleotide sequence ID" value="NZ_ARZX01000001.1"/>
</dbReference>
<comment type="caution">
    <text evidence="2">The sequence shown here is derived from an EMBL/GenBank/DDBJ whole genome shotgun (WGS) entry which is preliminary data.</text>
</comment>
<organism evidence="2 3">
    <name type="scientific">Cellulophaga geojensis KL-A</name>
    <dbReference type="NCBI Taxonomy" id="1328323"/>
    <lineage>
        <taxon>Bacteria</taxon>
        <taxon>Pseudomonadati</taxon>
        <taxon>Bacteroidota</taxon>
        <taxon>Flavobacteriia</taxon>
        <taxon>Flavobacteriales</taxon>
        <taxon>Flavobacteriaceae</taxon>
        <taxon>Cellulophaga</taxon>
    </lineage>
</organism>
<name>A0ABN0RT47_9FLAO</name>
<keyword evidence="1" id="KW-0732">Signal</keyword>
<feature type="chain" id="PRO_5046727709" description="DUF4625 domain-containing protein" evidence="1">
    <location>
        <begin position="23"/>
        <end position="294"/>
    </location>
</feature>
<dbReference type="PROSITE" id="PS51257">
    <property type="entry name" value="PROKAR_LIPOPROTEIN"/>
    <property type="match status" value="1"/>
</dbReference>
<evidence type="ECO:0000256" key="1">
    <source>
        <dbReference type="SAM" id="SignalP"/>
    </source>
</evidence>
<protein>
    <recommendedName>
        <fullName evidence="4">DUF4625 domain-containing protein</fullName>
    </recommendedName>
</protein>
<sequence>MKKNTIICLAITTILLTLSASCSFNKSVKKNFSIGLITKGDGINVDEVEVTLDDHILDDNTLIYGKTLVTTFKSVDGFTEENGKYYPNLAVSLVSKAGDTVLKQANLLPNSNKGLNLDMKDLRGQVSFANPIFSDKTYTLVYTLTDLKGEGVLTSTMDVELVKDPDIKIDAEKLEYKESYLFSPERKSVITNRKVGFNDKMLFIFEGLKGFTNKNGAVELGMTMVVKDDDGRVILDQPDLFLNQKVNPALVEQSIQASLILTKGAISNPVKWQVKIWDKNSDATITAKTFLEVE</sequence>
<accession>A0ABN0RT47</accession>
<evidence type="ECO:0000313" key="3">
    <source>
        <dbReference type="Proteomes" id="UP000019275"/>
    </source>
</evidence>
<dbReference type="Proteomes" id="UP000019275">
    <property type="component" value="Unassembled WGS sequence"/>
</dbReference>
<keyword evidence="3" id="KW-1185">Reference proteome</keyword>
<evidence type="ECO:0008006" key="4">
    <source>
        <dbReference type="Google" id="ProtNLM"/>
    </source>
</evidence>
<reference evidence="2 3" key="1">
    <citation type="journal article" date="2014" name="Genome Announc.">
        <title>Draft Genome Sequence of the Carrageenan-Degrading Bacterium Cellulophaga sp. Strain KL-A, Isolated from Decaying Marine Algae.</title>
        <authorList>
            <person name="Shan D."/>
            <person name="Ying J."/>
            <person name="Li X."/>
            <person name="Gao Z."/>
            <person name="Wei G."/>
            <person name="Shao Z."/>
        </authorList>
    </citation>
    <scope>NUCLEOTIDE SEQUENCE [LARGE SCALE GENOMIC DNA]</scope>
    <source>
        <strain evidence="2 3">KL-A</strain>
    </source>
</reference>
<gene>
    <name evidence="2" type="ORF">KLA_00670</name>
</gene>
<dbReference type="EMBL" id="ARZX01000001">
    <property type="protein sequence ID" value="EWH15027.1"/>
    <property type="molecule type" value="Genomic_DNA"/>
</dbReference>
<feature type="signal peptide" evidence="1">
    <location>
        <begin position="1"/>
        <end position="22"/>
    </location>
</feature>
<proteinExistence type="predicted"/>
<evidence type="ECO:0000313" key="2">
    <source>
        <dbReference type="EMBL" id="EWH15027.1"/>
    </source>
</evidence>